<comment type="caution">
    <text evidence="1">The sequence shown here is derived from an EMBL/GenBank/DDBJ whole genome shotgun (WGS) entry which is preliminary data.</text>
</comment>
<keyword evidence="2" id="KW-1185">Reference proteome</keyword>
<accession>A0AAV4A169</accession>
<evidence type="ECO:0000313" key="1">
    <source>
        <dbReference type="EMBL" id="GFO01354.1"/>
    </source>
</evidence>
<name>A0AAV4A169_9GAST</name>
<dbReference type="AlphaFoldDB" id="A0AAV4A169"/>
<dbReference type="EMBL" id="BLXT01003273">
    <property type="protein sequence ID" value="GFO01354.1"/>
    <property type="molecule type" value="Genomic_DNA"/>
</dbReference>
<gene>
    <name evidence="1" type="ORF">PoB_002785900</name>
</gene>
<proteinExistence type="predicted"/>
<organism evidence="1 2">
    <name type="scientific">Plakobranchus ocellatus</name>
    <dbReference type="NCBI Taxonomy" id="259542"/>
    <lineage>
        <taxon>Eukaryota</taxon>
        <taxon>Metazoa</taxon>
        <taxon>Spiralia</taxon>
        <taxon>Lophotrochozoa</taxon>
        <taxon>Mollusca</taxon>
        <taxon>Gastropoda</taxon>
        <taxon>Heterobranchia</taxon>
        <taxon>Euthyneura</taxon>
        <taxon>Panpulmonata</taxon>
        <taxon>Sacoglossa</taxon>
        <taxon>Placobranchoidea</taxon>
        <taxon>Plakobranchidae</taxon>
        <taxon>Plakobranchus</taxon>
    </lineage>
</organism>
<protein>
    <submittedName>
        <fullName evidence="1">Uncharacterized protein</fullName>
    </submittedName>
</protein>
<reference evidence="1 2" key="1">
    <citation type="journal article" date="2021" name="Elife">
        <title>Chloroplast acquisition without the gene transfer in kleptoplastic sea slugs, Plakobranchus ocellatus.</title>
        <authorList>
            <person name="Maeda T."/>
            <person name="Takahashi S."/>
            <person name="Yoshida T."/>
            <person name="Shimamura S."/>
            <person name="Takaki Y."/>
            <person name="Nagai Y."/>
            <person name="Toyoda A."/>
            <person name="Suzuki Y."/>
            <person name="Arimoto A."/>
            <person name="Ishii H."/>
            <person name="Satoh N."/>
            <person name="Nishiyama T."/>
            <person name="Hasebe M."/>
            <person name="Maruyama T."/>
            <person name="Minagawa J."/>
            <person name="Obokata J."/>
            <person name="Shigenobu S."/>
        </authorList>
    </citation>
    <scope>NUCLEOTIDE SEQUENCE [LARGE SCALE GENOMIC DNA]</scope>
</reference>
<sequence>MGILDPETKLVLTLTLQTCHCTLADFDPSTSSPMIMNLADTLYQPEALGQGSKFAVTIIRMNRCLCRKANLPCTALCPCSRNCTNGS</sequence>
<evidence type="ECO:0000313" key="2">
    <source>
        <dbReference type="Proteomes" id="UP000735302"/>
    </source>
</evidence>
<dbReference type="Proteomes" id="UP000735302">
    <property type="component" value="Unassembled WGS sequence"/>
</dbReference>